<feature type="binding site" evidence="6">
    <location>
        <position position="307"/>
    </location>
    <ligand>
        <name>[4Fe-4S] cluster</name>
        <dbReference type="ChEBI" id="CHEBI:49883"/>
        <note>4Fe-4S-S-AdoMet</note>
    </ligand>
</feature>
<dbReference type="InterPro" id="IPR022946">
    <property type="entry name" value="UPF0313"/>
</dbReference>
<keyword evidence="1 6" id="KW-0004">4Fe-4S</keyword>
<dbReference type="InterPro" id="IPR024560">
    <property type="entry name" value="UPF0313_C"/>
</dbReference>
<dbReference type="HAMAP" id="MF_01251">
    <property type="entry name" value="UPF0313"/>
    <property type="match status" value="1"/>
</dbReference>
<dbReference type="GO" id="GO:0003824">
    <property type="term" value="F:catalytic activity"/>
    <property type="evidence" value="ECO:0007669"/>
    <property type="project" value="InterPro"/>
</dbReference>
<dbReference type="SFLD" id="SFLDG01069">
    <property type="entry name" value="UPF0313"/>
    <property type="match status" value="1"/>
</dbReference>
<keyword evidence="4 6" id="KW-0408">Iron</keyword>
<name>A0A858BT64_9FIRM</name>
<protein>
    <submittedName>
        <fullName evidence="9">YgiQ family radical SAM protein</fullName>
    </submittedName>
</protein>
<dbReference type="SFLD" id="SFLDS00029">
    <property type="entry name" value="Radical_SAM"/>
    <property type="match status" value="1"/>
</dbReference>
<keyword evidence="5 6" id="KW-0411">Iron-sulfur</keyword>
<gene>
    <name evidence="9" type="ORF">Ami103574_07580</name>
</gene>
<organism evidence="9 10">
    <name type="scientific">Aminipila butyrica</name>
    <dbReference type="NCBI Taxonomy" id="433296"/>
    <lineage>
        <taxon>Bacteria</taxon>
        <taxon>Bacillati</taxon>
        <taxon>Bacillota</taxon>
        <taxon>Clostridia</taxon>
        <taxon>Peptostreptococcales</taxon>
        <taxon>Anaerovoracaceae</taxon>
        <taxon>Aminipila</taxon>
    </lineage>
</organism>
<dbReference type="Pfam" id="PF11842">
    <property type="entry name" value="DUF3362"/>
    <property type="match status" value="1"/>
</dbReference>
<evidence type="ECO:0000259" key="8">
    <source>
        <dbReference type="PROSITE" id="PS51918"/>
    </source>
</evidence>
<dbReference type="InterPro" id="IPR007197">
    <property type="entry name" value="rSAM"/>
</dbReference>
<evidence type="ECO:0000256" key="6">
    <source>
        <dbReference type="HAMAP-Rule" id="MF_01251"/>
    </source>
</evidence>
<dbReference type="AlphaFoldDB" id="A0A858BT64"/>
<accession>A0A858BT64</accession>
<proteinExistence type="inferred from homology"/>
<keyword evidence="10" id="KW-1185">Reference proteome</keyword>
<evidence type="ECO:0000313" key="9">
    <source>
        <dbReference type="EMBL" id="QIB69191.1"/>
    </source>
</evidence>
<dbReference type="PROSITE" id="PS51918">
    <property type="entry name" value="RADICAL_SAM"/>
    <property type="match status" value="1"/>
</dbReference>
<feature type="binding site" evidence="6">
    <location>
        <position position="311"/>
    </location>
    <ligand>
        <name>[4Fe-4S] cluster</name>
        <dbReference type="ChEBI" id="CHEBI:49883"/>
        <note>4Fe-4S-S-AdoMet</note>
    </ligand>
</feature>
<dbReference type="SFLD" id="SFLDG01082">
    <property type="entry name" value="B12-binding_domain_containing"/>
    <property type="match status" value="1"/>
</dbReference>
<dbReference type="SUPFAM" id="SSF102114">
    <property type="entry name" value="Radical SAM enzymes"/>
    <property type="match status" value="1"/>
</dbReference>
<dbReference type="EMBL" id="CP048649">
    <property type="protein sequence ID" value="QIB69191.1"/>
    <property type="molecule type" value="Genomic_DNA"/>
</dbReference>
<dbReference type="Proteomes" id="UP000466848">
    <property type="component" value="Chromosome"/>
</dbReference>
<feature type="compositionally biased region" description="Basic and acidic residues" evidence="7">
    <location>
        <begin position="615"/>
        <end position="641"/>
    </location>
</feature>
<evidence type="ECO:0000256" key="2">
    <source>
        <dbReference type="ARBA" id="ARBA00022691"/>
    </source>
</evidence>
<dbReference type="InterPro" id="IPR058240">
    <property type="entry name" value="rSAM_sf"/>
</dbReference>
<dbReference type="SMART" id="SM00729">
    <property type="entry name" value="Elp3"/>
    <property type="match status" value="1"/>
</dbReference>
<evidence type="ECO:0000313" key="10">
    <source>
        <dbReference type="Proteomes" id="UP000466848"/>
    </source>
</evidence>
<dbReference type="KEGG" id="abut:Ami103574_07580"/>
<dbReference type="NCBIfam" id="TIGR03904">
    <property type="entry name" value="SAM_YgiQ"/>
    <property type="match status" value="1"/>
</dbReference>
<feature type="domain" description="Radical SAM core" evidence="8">
    <location>
        <begin position="292"/>
        <end position="564"/>
    </location>
</feature>
<sequence length="641" mass="72580">MGFLPVTREECEERGWQQPDFVFITGDGYIDHPSFGTAIISRVLENRGYKVAILAQPDWSRKEDFMRFGRPRLGFLINGGNVDSMVNHYSVFKHKRRTDAYSPGGVSGKRPNRAVIVYSNRAREAYKDVPIIIGGIEASLRRLGHYDYWEDSVRRSVLLDAKADILIYGMGEKAIVEVAEALDSGIEARDVSWIRGTCVKARELYMDEDTRLLPDFQAVSSSKQSYAESFAIQYENNDYVTAKRLAEPYGENLYLVQNPPQPPLDTQELDDVYSLPYEGTYHPMYEEAGGIPAIREVEFSIISSRGCFGGCAFCALTFHQGRQVRSRSRESILREGQKLTSLPGFKGYIHDVGGPTANFRGPACQKQVTKGVCAHKDCLYPQPCSQLEVDHREYLEILRGLRGLDGVKKVFIRSGIRFDYLLADSNEDFLRELCQHHVSGMLKVAPEHISDQVLSYMHKPPKEVFEAFSRKYKKINQQLGLKQYLIPYLISSHPGSRLEDAVELAVFLQDNGFVPDQVQDFYPTPGTLATCMYYTELDPLTMKKVYVAKSLQEKRMQRALIHFNKPENRELVREALVKAGRQDLMAKLLGGSGKARADFRKNQSGGGGQRQLGRSRNEKNSQSARDSKTLKNGEKSRNKRS</sequence>
<dbReference type="GO" id="GO:0005506">
    <property type="term" value="F:iron ion binding"/>
    <property type="evidence" value="ECO:0007669"/>
    <property type="project" value="UniProtKB-UniRule"/>
</dbReference>
<evidence type="ECO:0000256" key="5">
    <source>
        <dbReference type="ARBA" id="ARBA00023014"/>
    </source>
</evidence>
<evidence type="ECO:0000256" key="4">
    <source>
        <dbReference type="ARBA" id="ARBA00023004"/>
    </source>
</evidence>
<dbReference type="InterPro" id="IPR013704">
    <property type="entry name" value="UPF0313_N"/>
</dbReference>
<dbReference type="InterPro" id="IPR023404">
    <property type="entry name" value="rSAM_horseshoe"/>
</dbReference>
<evidence type="ECO:0000256" key="3">
    <source>
        <dbReference type="ARBA" id="ARBA00022723"/>
    </source>
</evidence>
<evidence type="ECO:0000256" key="7">
    <source>
        <dbReference type="SAM" id="MobiDB-lite"/>
    </source>
</evidence>
<keyword evidence="3 6" id="KW-0479">Metal-binding</keyword>
<dbReference type="InterPro" id="IPR006638">
    <property type="entry name" value="Elp3/MiaA/NifB-like_rSAM"/>
</dbReference>
<dbReference type="Gene3D" id="3.80.30.20">
    <property type="entry name" value="tm_1862 like domain"/>
    <property type="match status" value="1"/>
</dbReference>
<dbReference type="Pfam" id="PF08497">
    <property type="entry name" value="Radical_SAM_N"/>
    <property type="match status" value="1"/>
</dbReference>
<dbReference type="PANTHER" id="PTHR32331:SF0">
    <property type="entry name" value="UPF0313 PROTEIN YGIQ"/>
    <property type="match status" value="1"/>
</dbReference>
<evidence type="ECO:0000256" key="1">
    <source>
        <dbReference type="ARBA" id="ARBA00022485"/>
    </source>
</evidence>
<reference evidence="9 10" key="1">
    <citation type="submission" date="2020-02" db="EMBL/GenBank/DDBJ databases">
        <authorList>
            <person name="Kim Y.B."/>
            <person name="Roh S.W."/>
        </authorList>
    </citation>
    <scope>NUCLEOTIDE SEQUENCE [LARGE SCALE GENOMIC DNA]</scope>
    <source>
        <strain evidence="9 10">DSM 103574</strain>
    </source>
</reference>
<dbReference type="GO" id="GO:0051539">
    <property type="term" value="F:4 iron, 4 sulfur cluster binding"/>
    <property type="evidence" value="ECO:0007669"/>
    <property type="project" value="UniProtKB-KW"/>
</dbReference>
<comment type="cofactor">
    <cofactor evidence="6">
        <name>[4Fe-4S] cluster</name>
        <dbReference type="ChEBI" id="CHEBI:49883"/>
    </cofactor>
    <text evidence="6">Binds 1 [4Fe-4S] cluster. The cluster is coordinated with 3 cysteines and an exchangeable S-adenosyl-L-methionine.</text>
</comment>
<dbReference type="PANTHER" id="PTHR32331">
    <property type="entry name" value="UPF0313 PROTEIN YGIQ"/>
    <property type="match status" value="1"/>
</dbReference>
<keyword evidence="2 6" id="KW-0949">S-adenosyl-L-methionine</keyword>
<dbReference type="RefSeq" id="WP_163066228.1">
    <property type="nucleotide sequence ID" value="NZ_CP048649.1"/>
</dbReference>
<feature type="binding site" evidence="6">
    <location>
        <position position="314"/>
    </location>
    <ligand>
        <name>[4Fe-4S] cluster</name>
        <dbReference type="ChEBI" id="CHEBI:49883"/>
        <note>4Fe-4S-S-AdoMet</note>
    </ligand>
</feature>
<comment type="similarity">
    <text evidence="6">Belongs to the UPF0313 family.</text>
</comment>
<feature type="region of interest" description="Disordered" evidence="7">
    <location>
        <begin position="595"/>
        <end position="641"/>
    </location>
</feature>